<name>A0ABW0JW03_9GAMM</name>
<sequence>MKHGNWCKVLLAVSMLLLGTAWAATMEVPGIQGNGYTFHLTSLKEARFKNTIRQHFDFSCGSAATATLLTYQYGYPVDEQWVFEQMYTHGDRAKIRREGFSLLDIKRFLHANGFEADGFHVPLDKLRQSSVPAIVLLNEKGYHHFVVVKGLRNGRVLVGDPARGTRAMARSTFEAAWQSKLVFVIHNRRTLAVFNSADDWRTAPLASLGDGIDRRGLDRITLPKRGPNDL</sequence>
<feature type="chain" id="PRO_5045731742" evidence="1">
    <location>
        <begin position="24"/>
        <end position="230"/>
    </location>
</feature>
<reference evidence="4" key="1">
    <citation type="journal article" date="2019" name="Int. J. Syst. Evol. Microbiol.">
        <title>The Global Catalogue of Microorganisms (GCM) 10K type strain sequencing project: providing services to taxonomists for standard genome sequencing and annotation.</title>
        <authorList>
            <consortium name="The Broad Institute Genomics Platform"/>
            <consortium name="The Broad Institute Genome Sequencing Center for Infectious Disease"/>
            <person name="Wu L."/>
            <person name="Ma J."/>
        </authorList>
    </citation>
    <scope>NUCLEOTIDE SEQUENCE [LARGE SCALE GENOMIC DNA]</scope>
    <source>
        <strain evidence="4">KACC 12822</strain>
    </source>
</reference>
<dbReference type="Pfam" id="PF03412">
    <property type="entry name" value="Peptidase_C39"/>
    <property type="match status" value="1"/>
</dbReference>
<organism evidence="3 4">
    <name type="scientific">Rhodanobacter ginsenosidimutans</name>
    <dbReference type="NCBI Taxonomy" id="490571"/>
    <lineage>
        <taxon>Bacteria</taxon>
        <taxon>Pseudomonadati</taxon>
        <taxon>Pseudomonadota</taxon>
        <taxon>Gammaproteobacteria</taxon>
        <taxon>Lysobacterales</taxon>
        <taxon>Rhodanobacteraceae</taxon>
        <taxon>Rhodanobacter</taxon>
    </lineage>
</organism>
<evidence type="ECO:0000313" key="3">
    <source>
        <dbReference type="EMBL" id="MFC5439535.1"/>
    </source>
</evidence>
<dbReference type="InterPro" id="IPR005074">
    <property type="entry name" value="Peptidase_C39"/>
</dbReference>
<protein>
    <submittedName>
        <fullName evidence="3">C39 family peptidase</fullName>
    </submittedName>
</protein>
<gene>
    <name evidence="3" type="ORF">ACFPK0_05850</name>
</gene>
<evidence type="ECO:0000259" key="2">
    <source>
        <dbReference type="PROSITE" id="PS50990"/>
    </source>
</evidence>
<feature type="domain" description="Peptidase C39" evidence="2">
    <location>
        <begin position="54"/>
        <end position="184"/>
    </location>
</feature>
<keyword evidence="4" id="KW-1185">Reference proteome</keyword>
<dbReference type="CDD" id="cd02423">
    <property type="entry name" value="Peptidase_C39G"/>
    <property type="match status" value="1"/>
</dbReference>
<dbReference type="Gene3D" id="3.90.70.10">
    <property type="entry name" value="Cysteine proteinases"/>
    <property type="match status" value="1"/>
</dbReference>
<proteinExistence type="predicted"/>
<dbReference type="EMBL" id="JBHSMM010000001">
    <property type="protein sequence ID" value="MFC5439535.1"/>
    <property type="molecule type" value="Genomic_DNA"/>
</dbReference>
<evidence type="ECO:0000256" key="1">
    <source>
        <dbReference type="SAM" id="SignalP"/>
    </source>
</evidence>
<dbReference type="PROSITE" id="PS50990">
    <property type="entry name" value="PEPTIDASE_C39"/>
    <property type="match status" value="1"/>
</dbReference>
<keyword evidence="1" id="KW-0732">Signal</keyword>
<dbReference type="RefSeq" id="WP_377339033.1">
    <property type="nucleotide sequence ID" value="NZ_JALBWS010000014.1"/>
</dbReference>
<comment type="caution">
    <text evidence="3">The sequence shown here is derived from an EMBL/GenBank/DDBJ whole genome shotgun (WGS) entry which is preliminary data.</text>
</comment>
<accession>A0ABW0JW03</accession>
<dbReference type="Proteomes" id="UP001596018">
    <property type="component" value="Unassembled WGS sequence"/>
</dbReference>
<feature type="signal peptide" evidence="1">
    <location>
        <begin position="1"/>
        <end position="23"/>
    </location>
</feature>
<evidence type="ECO:0000313" key="4">
    <source>
        <dbReference type="Proteomes" id="UP001596018"/>
    </source>
</evidence>